<evidence type="ECO:0000313" key="2">
    <source>
        <dbReference type="Proteomes" id="UP000821845"/>
    </source>
</evidence>
<keyword evidence="2" id="KW-1185">Reference proteome</keyword>
<gene>
    <name evidence="1" type="ORF">HPB50_007430</name>
</gene>
<name>A0ACB7TGA9_HYAAI</name>
<sequence length="360" mass="39510">MCTQVRTRYGQYGPTSTQLALVFCEQTTEADDSITKAANITSITTRLASSHSEDCAGFGWQESGHGKRKRGHDGYRPGSLTTAAEMPRFLELAKAKGIASLASTVCATGGGAHKFENDFRTQVGLGLHKFDEMDSLIRGIHYMEAHNNRECYYYSSPMERCVKMPYDFSNPYPYLVVNIGSGVSILAVRSPTEYHRVTGTSLGGGTFLGLCCLLTGCETFEEAIELAQKGDSTHVDKLVRDIYGGDYPKFDLRADTVASSFGNMNCRARREAASREDLARATLVTITNNIGSIARMCAINEGISRVVFVGNFLRVNPISMRMLAYAMQFWSKGTLKALFLEHEGYFGAVGCLLELMKACS</sequence>
<dbReference type="EMBL" id="CM023481">
    <property type="protein sequence ID" value="KAH6945153.1"/>
    <property type="molecule type" value="Genomic_DNA"/>
</dbReference>
<dbReference type="Proteomes" id="UP000821845">
    <property type="component" value="Chromosome 1"/>
</dbReference>
<protein>
    <submittedName>
        <fullName evidence="1">Uncharacterized protein</fullName>
    </submittedName>
</protein>
<reference evidence="1" key="1">
    <citation type="submission" date="2020-05" db="EMBL/GenBank/DDBJ databases">
        <title>Large-scale comparative analyses of tick genomes elucidate their genetic diversity and vector capacities.</title>
        <authorList>
            <person name="Jia N."/>
            <person name="Wang J."/>
            <person name="Shi W."/>
            <person name="Du L."/>
            <person name="Sun Y."/>
            <person name="Zhan W."/>
            <person name="Jiang J."/>
            <person name="Wang Q."/>
            <person name="Zhang B."/>
            <person name="Ji P."/>
            <person name="Sakyi L.B."/>
            <person name="Cui X."/>
            <person name="Yuan T."/>
            <person name="Jiang B."/>
            <person name="Yang W."/>
            <person name="Lam T.T.-Y."/>
            <person name="Chang Q."/>
            <person name="Ding S."/>
            <person name="Wang X."/>
            <person name="Zhu J."/>
            <person name="Ruan X."/>
            <person name="Zhao L."/>
            <person name="Wei J."/>
            <person name="Que T."/>
            <person name="Du C."/>
            <person name="Cheng J."/>
            <person name="Dai P."/>
            <person name="Han X."/>
            <person name="Huang E."/>
            <person name="Gao Y."/>
            <person name="Liu J."/>
            <person name="Shao H."/>
            <person name="Ye R."/>
            <person name="Li L."/>
            <person name="Wei W."/>
            <person name="Wang X."/>
            <person name="Wang C."/>
            <person name="Yang T."/>
            <person name="Huo Q."/>
            <person name="Li W."/>
            <person name="Guo W."/>
            <person name="Chen H."/>
            <person name="Zhou L."/>
            <person name="Ni X."/>
            <person name="Tian J."/>
            <person name="Zhou Y."/>
            <person name="Sheng Y."/>
            <person name="Liu T."/>
            <person name="Pan Y."/>
            <person name="Xia L."/>
            <person name="Li J."/>
            <person name="Zhao F."/>
            <person name="Cao W."/>
        </authorList>
    </citation>
    <scope>NUCLEOTIDE SEQUENCE</scope>
    <source>
        <strain evidence="1">Hyas-2018</strain>
    </source>
</reference>
<organism evidence="1 2">
    <name type="scientific">Hyalomma asiaticum</name>
    <name type="common">Tick</name>
    <dbReference type="NCBI Taxonomy" id="266040"/>
    <lineage>
        <taxon>Eukaryota</taxon>
        <taxon>Metazoa</taxon>
        <taxon>Ecdysozoa</taxon>
        <taxon>Arthropoda</taxon>
        <taxon>Chelicerata</taxon>
        <taxon>Arachnida</taxon>
        <taxon>Acari</taxon>
        <taxon>Parasitiformes</taxon>
        <taxon>Ixodida</taxon>
        <taxon>Ixodoidea</taxon>
        <taxon>Ixodidae</taxon>
        <taxon>Hyalomminae</taxon>
        <taxon>Hyalomma</taxon>
    </lineage>
</organism>
<proteinExistence type="predicted"/>
<comment type="caution">
    <text evidence="1">The sequence shown here is derived from an EMBL/GenBank/DDBJ whole genome shotgun (WGS) entry which is preliminary data.</text>
</comment>
<evidence type="ECO:0000313" key="1">
    <source>
        <dbReference type="EMBL" id="KAH6945153.1"/>
    </source>
</evidence>
<accession>A0ACB7TGA9</accession>